<dbReference type="InterPro" id="IPR019734">
    <property type="entry name" value="TPR_rpt"/>
</dbReference>
<keyword evidence="1" id="KW-0472">Membrane</keyword>
<feature type="chain" id="PRO_5002122141" evidence="2">
    <location>
        <begin position="22"/>
        <end position="757"/>
    </location>
</feature>
<protein>
    <submittedName>
        <fullName evidence="3">Uncharacterized protein</fullName>
    </submittedName>
</protein>
<organism evidence="3 4">
    <name type="scientific">Vibrio ishigakensis</name>
    <dbReference type="NCBI Taxonomy" id="1481914"/>
    <lineage>
        <taxon>Bacteria</taxon>
        <taxon>Pseudomonadati</taxon>
        <taxon>Pseudomonadota</taxon>
        <taxon>Gammaproteobacteria</taxon>
        <taxon>Vibrionales</taxon>
        <taxon>Vibrionaceae</taxon>
        <taxon>Vibrio</taxon>
    </lineage>
</organism>
<dbReference type="Proteomes" id="UP000031670">
    <property type="component" value="Unassembled WGS sequence"/>
</dbReference>
<comment type="caution">
    <text evidence="3">The sequence shown here is derived from an EMBL/GenBank/DDBJ whole genome shotgun (WGS) entry which is preliminary data.</text>
</comment>
<evidence type="ECO:0000256" key="1">
    <source>
        <dbReference type="SAM" id="Phobius"/>
    </source>
</evidence>
<proteinExistence type="predicted"/>
<feature type="transmembrane region" description="Helical" evidence="1">
    <location>
        <begin position="487"/>
        <end position="506"/>
    </location>
</feature>
<name>A0A0B8PFT8_9VIBR</name>
<evidence type="ECO:0000313" key="3">
    <source>
        <dbReference type="EMBL" id="GAM61943.1"/>
    </source>
</evidence>
<dbReference type="SMART" id="SM00028">
    <property type="entry name" value="TPR"/>
    <property type="match status" value="5"/>
</dbReference>
<dbReference type="EMBL" id="BBSA01000004">
    <property type="protein sequence ID" value="GAM61943.1"/>
    <property type="molecule type" value="Genomic_DNA"/>
</dbReference>
<dbReference type="SUPFAM" id="SSF48452">
    <property type="entry name" value="TPR-like"/>
    <property type="match status" value="1"/>
</dbReference>
<keyword evidence="1" id="KW-1133">Transmembrane helix</keyword>
<reference evidence="3 4" key="2">
    <citation type="submission" date="2015-01" db="EMBL/GenBank/DDBJ databases">
        <authorList>
            <consortium name="NBRP consortium"/>
            <person name="Sawabe T."/>
            <person name="Meirelles P."/>
            <person name="Feng G."/>
            <person name="Sayaka M."/>
            <person name="Hattori M."/>
            <person name="Ohkuma M."/>
        </authorList>
    </citation>
    <scope>NUCLEOTIDE SEQUENCE [LARGE SCALE GENOMIC DNA]</scope>
    <source>
        <strain evidence="3 4">JCM19232</strain>
    </source>
</reference>
<feature type="signal peptide" evidence="2">
    <location>
        <begin position="1"/>
        <end position="21"/>
    </location>
</feature>
<accession>A0A0B8PFT8</accession>
<gene>
    <name evidence="3" type="ORF">JCM19232_6248</name>
</gene>
<dbReference type="AlphaFoldDB" id="A0A0B8PFT8"/>
<dbReference type="InterPro" id="IPR011990">
    <property type="entry name" value="TPR-like_helical_dom_sf"/>
</dbReference>
<evidence type="ECO:0000313" key="4">
    <source>
        <dbReference type="Proteomes" id="UP000031670"/>
    </source>
</evidence>
<evidence type="ECO:0000256" key="2">
    <source>
        <dbReference type="SAM" id="SignalP"/>
    </source>
</evidence>
<keyword evidence="1" id="KW-0812">Transmembrane</keyword>
<reference evidence="3 4" key="1">
    <citation type="submission" date="2015-01" db="EMBL/GenBank/DDBJ databases">
        <title>Vibrio sp. C5 JCM 19232 whole genome shotgun sequence.</title>
        <authorList>
            <person name="Sawabe T."/>
            <person name="Meirelles P."/>
            <person name="Feng G."/>
            <person name="Sayaka M."/>
            <person name="Hattori M."/>
            <person name="Ohkuma M."/>
        </authorList>
    </citation>
    <scope>NUCLEOTIDE SEQUENCE [LARGE SCALE GENOMIC DNA]</scope>
    <source>
        <strain evidence="3 4">JCM19232</strain>
    </source>
</reference>
<dbReference type="Gene3D" id="1.25.40.10">
    <property type="entry name" value="Tetratricopeptide repeat domain"/>
    <property type="match status" value="2"/>
</dbReference>
<keyword evidence="2" id="KW-0732">Signal</keyword>
<sequence>MHSIVQRLLLLILLLATPALASESNLAKELVDARKLAHVAPLQAKKIARSYLSTLTPQKEERDFSTNVAKGKLTPIVRAANQVHAYQTLAIADFVLGNYRSSLSSIDRSIVISLNNRLQAREAESRIMKIRLMWLMTQDVRKVEGPINDITKALKTYNIEELQKERLKFRLNMIQAHIHSDLGQSEAAEKAFAAAQENVDKLKTPNESIELSLQMGEHHLKSERLNLALRELIESYWFAIEQDNAEFIARANHLLADLYIARQMYDKAQEHLSQAASFYGQYEQSPVFSKVLRKLADVYFTQGRYNLALVHYFNVLDQELAEKDLEEIIDLRLKLSETYLNLFNYTLAERYLNRATELLDYSDIESQKVRATLMRARLDYLQKDTKGAEKLGIEALAQAKKIEDTDIQLQTLDLLHRVTKALKKNQASLGYLEEYNQITGENLKKKNELISRAFLNQVASVEQSLHYQDQVNELTDLSAEFETYKNLSFGLSISTAILLLMLLIYMKRVRNRTLAINELNQELYTHPRSGLRNMRLLIRNLPDSLEKTGRNYEQWRFGQLIDEPLNDRLKFALVDVPMIEEIYLKYGYKEGRIAERTFGRNIQSKLPEGARVYHLTDSRFLYIEPNPDKRLQPEVLFERFQEWVDEFKHDYDVDGRFVASFADYPFLPRAYTAINDEDLIDLLLLSVEIAHQVASQEESSQWVAFTAIPMAPAASFASDDIRRSTLLAIKKGLIKVHSSASEEHLTSTLDALPNEED</sequence>
<dbReference type="Pfam" id="PF14938">
    <property type="entry name" value="SNAP"/>
    <property type="match status" value="1"/>
</dbReference>